<keyword evidence="3" id="KW-1185">Reference proteome</keyword>
<protein>
    <submittedName>
        <fullName evidence="2">Uncharacterized protein</fullName>
    </submittedName>
</protein>
<dbReference type="EMBL" id="JAECVW010000010">
    <property type="protein sequence ID" value="MBH8596160.1"/>
    <property type="molecule type" value="Genomic_DNA"/>
</dbReference>
<feature type="transmembrane region" description="Helical" evidence="1">
    <location>
        <begin position="7"/>
        <end position="26"/>
    </location>
</feature>
<dbReference type="Proteomes" id="UP000633619">
    <property type="component" value="Unassembled WGS sequence"/>
</dbReference>
<organism evidence="2 3">
    <name type="scientific">Thermoactinomyces intermedius</name>
    <dbReference type="NCBI Taxonomy" id="2024"/>
    <lineage>
        <taxon>Bacteria</taxon>
        <taxon>Bacillati</taxon>
        <taxon>Bacillota</taxon>
        <taxon>Bacilli</taxon>
        <taxon>Bacillales</taxon>
        <taxon>Thermoactinomycetaceae</taxon>
        <taxon>Thermoactinomyces</taxon>
    </lineage>
</organism>
<reference evidence="2 3" key="1">
    <citation type="submission" date="2020-12" db="EMBL/GenBank/DDBJ databases">
        <title>WGS of Thermoactinomyces spp.</title>
        <authorList>
            <person name="Cheng K."/>
        </authorList>
    </citation>
    <scope>NUCLEOTIDE SEQUENCE [LARGE SCALE GENOMIC DNA]</scope>
    <source>
        <strain evidence="3">CICC 10671\DSM 43846</strain>
    </source>
</reference>
<gene>
    <name evidence="2" type="ORF">I8U20_12695</name>
</gene>
<keyword evidence="1" id="KW-0812">Transmembrane</keyword>
<dbReference type="AlphaFoldDB" id="A0A8I1DG20"/>
<proteinExistence type="predicted"/>
<comment type="caution">
    <text evidence="2">The sequence shown here is derived from an EMBL/GenBank/DDBJ whole genome shotgun (WGS) entry which is preliminary data.</text>
</comment>
<feature type="transmembrane region" description="Helical" evidence="1">
    <location>
        <begin position="42"/>
        <end position="61"/>
    </location>
</feature>
<evidence type="ECO:0000313" key="3">
    <source>
        <dbReference type="Proteomes" id="UP000633619"/>
    </source>
</evidence>
<evidence type="ECO:0000256" key="1">
    <source>
        <dbReference type="SAM" id="Phobius"/>
    </source>
</evidence>
<keyword evidence="1" id="KW-1133">Transmembrane helix</keyword>
<name>A0A8I1DG20_THEIN</name>
<keyword evidence="1" id="KW-0472">Membrane</keyword>
<feature type="transmembrane region" description="Helical" evidence="1">
    <location>
        <begin position="73"/>
        <end position="89"/>
    </location>
</feature>
<dbReference type="RefSeq" id="WP_181732832.1">
    <property type="nucleotide sequence ID" value="NZ_JACEIR010000012.1"/>
</dbReference>
<sequence length="90" mass="10289">MRLLSWSLMWIGIALALTGLTTYWAYDLDLAVWQRQLQTASGVFYMAAMIIGGVFTTKRSYRQKKPVDKERSFICIMVTLGLFTISLMIS</sequence>
<evidence type="ECO:0000313" key="2">
    <source>
        <dbReference type="EMBL" id="MBH8596160.1"/>
    </source>
</evidence>
<accession>A0A8I1DG20</accession>